<gene>
    <name evidence="9" type="ORF">MKW94_023695</name>
</gene>
<dbReference type="Proteomes" id="UP001177140">
    <property type="component" value="Unassembled WGS sequence"/>
</dbReference>
<evidence type="ECO:0000256" key="5">
    <source>
        <dbReference type="RuleBase" id="RU000383"/>
    </source>
</evidence>
<dbReference type="InterPro" id="IPR006671">
    <property type="entry name" value="Cyclin_N"/>
</dbReference>
<evidence type="ECO:0008006" key="11">
    <source>
        <dbReference type="Google" id="ProtNLM"/>
    </source>
</evidence>
<evidence type="ECO:0000256" key="2">
    <source>
        <dbReference type="ARBA" id="ARBA00022618"/>
    </source>
</evidence>
<evidence type="ECO:0000256" key="4">
    <source>
        <dbReference type="ARBA" id="ARBA00023306"/>
    </source>
</evidence>
<dbReference type="SMART" id="SM00385">
    <property type="entry name" value="CYCLIN"/>
    <property type="match status" value="2"/>
</dbReference>
<dbReference type="SUPFAM" id="SSF47954">
    <property type="entry name" value="Cyclin-like"/>
    <property type="match status" value="2"/>
</dbReference>
<dbReference type="CDD" id="cd20506">
    <property type="entry name" value="CYCLIN_AtCycA-like_rpt2"/>
    <property type="match status" value="1"/>
</dbReference>
<dbReference type="CDD" id="cd20562">
    <property type="entry name" value="CYCLIN_AtCycA_like_rpt1"/>
    <property type="match status" value="1"/>
</dbReference>
<dbReference type="Pfam" id="PF02984">
    <property type="entry name" value="Cyclin_C"/>
    <property type="match status" value="1"/>
</dbReference>
<feature type="domain" description="Cyclin-like" evidence="7">
    <location>
        <begin position="138"/>
        <end position="222"/>
    </location>
</feature>
<evidence type="ECO:0000313" key="10">
    <source>
        <dbReference type="Proteomes" id="UP001177140"/>
    </source>
</evidence>
<dbReference type="InterPro" id="IPR048258">
    <property type="entry name" value="Cyclins_cyclin-box"/>
</dbReference>
<organism evidence="9 10">
    <name type="scientific">Papaver nudicaule</name>
    <name type="common">Iceland poppy</name>
    <dbReference type="NCBI Taxonomy" id="74823"/>
    <lineage>
        <taxon>Eukaryota</taxon>
        <taxon>Viridiplantae</taxon>
        <taxon>Streptophyta</taxon>
        <taxon>Embryophyta</taxon>
        <taxon>Tracheophyta</taxon>
        <taxon>Spermatophyta</taxon>
        <taxon>Magnoliopsida</taxon>
        <taxon>Ranunculales</taxon>
        <taxon>Papaveraceae</taxon>
        <taxon>Papaveroideae</taxon>
        <taxon>Papaver</taxon>
    </lineage>
</organism>
<accession>A0AA41VSU7</accession>
<dbReference type="PROSITE" id="PS00292">
    <property type="entry name" value="CYCLINS"/>
    <property type="match status" value="1"/>
</dbReference>
<evidence type="ECO:0000259" key="7">
    <source>
        <dbReference type="SMART" id="SM00385"/>
    </source>
</evidence>
<evidence type="ECO:0000313" key="9">
    <source>
        <dbReference type="EMBL" id="MCL7046803.1"/>
    </source>
</evidence>
<dbReference type="SMART" id="SM01332">
    <property type="entry name" value="Cyclin_C"/>
    <property type="match status" value="1"/>
</dbReference>
<sequence length="367" mass="41692">MGGGGGENEISVRLTRAASRKRAATCTASTQTPPANKKRVVLGELTNIVVSTRSDFGGTQKKPKNRLKRKEPEKKVEEEEEKSDGGKSSDPQMCAPYASDIYNYLHSMEIESKRRPMPDYIEKVQRDITATMRGVLVDWLVEVAEEYKLVPDTLYMTVSYIDRYLSSNALNRQKLQLLGVSCMLIASKYEEISPPHVEDFCFITDNTYNKEEVVKMETDILKVLDFEIGCPTTKSFLRRFTRSTQENCKSPNLQMEFLGYYLAELSLLDYSCVQFLPSMIAASVIFLTRFTIQPKLHPWNLILQQCSGYKPSDIKDCVLIIHEIQSCKKLGSLVAVRDKYKHHKFKCVATLASPSEIPTAYFEDVEV</sequence>
<dbReference type="InterPro" id="IPR036915">
    <property type="entry name" value="Cyclin-like_sf"/>
</dbReference>
<name>A0AA41VSU7_PAPNU</name>
<dbReference type="InterPro" id="IPR004367">
    <property type="entry name" value="Cyclin_C-dom"/>
</dbReference>
<feature type="domain" description="Cyclin-like" evidence="7">
    <location>
        <begin position="235"/>
        <end position="323"/>
    </location>
</feature>
<dbReference type="GO" id="GO:0051301">
    <property type="term" value="P:cell division"/>
    <property type="evidence" value="ECO:0007669"/>
    <property type="project" value="UniProtKB-KW"/>
</dbReference>
<dbReference type="FunFam" id="1.10.472.10:FF:000013">
    <property type="entry name" value="Cyclin A1"/>
    <property type="match status" value="1"/>
</dbReference>
<feature type="compositionally biased region" description="Basic and acidic residues" evidence="6">
    <location>
        <begin position="70"/>
        <end position="87"/>
    </location>
</feature>
<dbReference type="InterPro" id="IPR013763">
    <property type="entry name" value="Cyclin-like_dom"/>
</dbReference>
<comment type="similarity">
    <text evidence="1">Belongs to the cyclin family. Cyclin AB subfamily.</text>
</comment>
<keyword evidence="3 5" id="KW-0195">Cyclin</keyword>
<evidence type="ECO:0000256" key="1">
    <source>
        <dbReference type="ARBA" id="ARBA00006955"/>
    </source>
</evidence>
<evidence type="ECO:0000256" key="6">
    <source>
        <dbReference type="SAM" id="MobiDB-lite"/>
    </source>
</evidence>
<dbReference type="InterPro" id="IPR039361">
    <property type="entry name" value="Cyclin"/>
</dbReference>
<dbReference type="PANTHER" id="PTHR10177">
    <property type="entry name" value="CYCLINS"/>
    <property type="match status" value="1"/>
</dbReference>
<proteinExistence type="inferred from homology"/>
<keyword evidence="4" id="KW-0131">Cell cycle</keyword>
<feature type="region of interest" description="Disordered" evidence="6">
    <location>
        <begin position="52"/>
        <end position="94"/>
    </location>
</feature>
<dbReference type="Pfam" id="PF00134">
    <property type="entry name" value="Cyclin_N"/>
    <property type="match status" value="1"/>
</dbReference>
<dbReference type="Gene3D" id="1.10.472.10">
    <property type="entry name" value="Cyclin-like"/>
    <property type="match status" value="2"/>
</dbReference>
<feature type="region of interest" description="Disordered" evidence="6">
    <location>
        <begin position="1"/>
        <end position="39"/>
    </location>
</feature>
<protein>
    <recommendedName>
        <fullName evidence="11">Cyclin N-terminal domain-containing protein</fullName>
    </recommendedName>
</protein>
<keyword evidence="10" id="KW-1185">Reference proteome</keyword>
<keyword evidence="2" id="KW-0132">Cell division</keyword>
<comment type="caution">
    <text evidence="9">The sequence shown here is derived from an EMBL/GenBank/DDBJ whole genome shotgun (WGS) entry which is preliminary data.</text>
</comment>
<dbReference type="FunFam" id="1.10.472.10:FF:000167">
    <property type="entry name" value="Mitotic cyclin 6"/>
    <property type="match status" value="1"/>
</dbReference>
<evidence type="ECO:0000256" key="3">
    <source>
        <dbReference type="ARBA" id="ARBA00023127"/>
    </source>
</evidence>
<reference evidence="9" key="1">
    <citation type="submission" date="2022-03" db="EMBL/GenBank/DDBJ databases">
        <title>A functionally conserved STORR gene fusion in Papaver species that diverged 16.8 million years ago.</title>
        <authorList>
            <person name="Catania T."/>
        </authorList>
    </citation>
    <scope>NUCLEOTIDE SEQUENCE</scope>
    <source>
        <strain evidence="9">S-191538</strain>
    </source>
</reference>
<dbReference type="AlphaFoldDB" id="A0AA41VSU7"/>
<feature type="domain" description="Cyclin C-terminal" evidence="8">
    <location>
        <begin position="231"/>
        <end position="354"/>
    </location>
</feature>
<dbReference type="EMBL" id="JAJJMA010285988">
    <property type="protein sequence ID" value="MCL7046803.1"/>
    <property type="molecule type" value="Genomic_DNA"/>
</dbReference>
<evidence type="ECO:0000259" key="8">
    <source>
        <dbReference type="SMART" id="SM01332"/>
    </source>
</evidence>